<reference evidence="1 2" key="1">
    <citation type="submission" date="2020-06" db="EMBL/GenBank/DDBJ databases">
        <title>Transcriptomic and genomic resources for Thalictrum thalictroides and T. hernandezii: Facilitating candidate gene discovery in an emerging model plant lineage.</title>
        <authorList>
            <person name="Arias T."/>
            <person name="Riano-Pachon D.M."/>
            <person name="Di Stilio V.S."/>
        </authorList>
    </citation>
    <scope>NUCLEOTIDE SEQUENCE [LARGE SCALE GENOMIC DNA]</scope>
    <source>
        <strain evidence="2">cv. WT478/WT964</strain>
        <tissue evidence="1">Leaves</tissue>
    </source>
</reference>
<evidence type="ECO:0000313" key="2">
    <source>
        <dbReference type="Proteomes" id="UP000554482"/>
    </source>
</evidence>
<dbReference type="EMBL" id="JABWDY010031507">
    <property type="protein sequence ID" value="KAF5184848.1"/>
    <property type="molecule type" value="Genomic_DNA"/>
</dbReference>
<protein>
    <submittedName>
        <fullName evidence="1">Uncharacterized protein</fullName>
    </submittedName>
</protein>
<name>A0A7J6VJT0_THATH</name>
<dbReference type="Proteomes" id="UP000554482">
    <property type="component" value="Unassembled WGS sequence"/>
</dbReference>
<comment type="caution">
    <text evidence="1">The sequence shown here is derived from an EMBL/GenBank/DDBJ whole genome shotgun (WGS) entry which is preliminary data.</text>
</comment>
<dbReference type="AlphaFoldDB" id="A0A7J6VJT0"/>
<organism evidence="1 2">
    <name type="scientific">Thalictrum thalictroides</name>
    <name type="common">Rue-anemone</name>
    <name type="synonym">Anemone thalictroides</name>
    <dbReference type="NCBI Taxonomy" id="46969"/>
    <lineage>
        <taxon>Eukaryota</taxon>
        <taxon>Viridiplantae</taxon>
        <taxon>Streptophyta</taxon>
        <taxon>Embryophyta</taxon>
        <taxon>Tracheophyta</taxon>
        <taxon>Spermatophyta</taxon>
        <taxon>Magnoliopsida</taxon>
        <taxon>Ranunculales</taxon>
        <taxon>Ranunculaceae</taxon>
        <taxon>Thalictroideae</taxon>
        <taxon>Thalictrum</taxon>
    </lineage>
</organism>
<evidence type="ECO:0000313" key="1">
    <source>
        <dbReference type="EMBL" id="KAF5184848.1"/>
    </source>
</evidence>
<proteinExistence type="predicted"/>
<gene>
    <name evidence="1" type="ORF">FRX31_025560</name>
</gene>
<sequence length="92" mass="10682">MDDADHCRGQLHLVHMSYFFVAVYNQGPLKATEIWIQELSSFLTCIQLHQFDELIGEQGGQQQVYYILKDGKYVYFSFGTIMRMHCTPQNSA</sequence>
<keyword evidence="2" id="KW-1185">Reference proteome</keyword>
<accession>A0A7J6VJT0</accession>